<sequence length="108" mass="11603">MRFSFAIFAFAAGLALVQAAPAPASASEPKAANLQQRGDCSGGTFSGGERIVCQYCNVINTSSGSTYISYEDHRWMVDDCNQRNTGTCADHGAMRYCTKYKPGPCNNC</sequence>
<dbReference type="Proteomes" id="UP000193648">
    <property type="component" value="Unassembled WGS sequence"/>
</dbReference>
<proteinExistence type="predicted"/>
<dbReference type="AlphaFoldDB" id="A0A1Y2H309"/>
<name>A0A1Y2H309_9FUNG</name>
<reference evidence="2 3" key="1">
    <citation type="submission" date="2016-07" db="EMBL/GenBank/DDBJ databases">
        <title>Pervasive Adenine N6-methylation of Active Genes in Fungi.</title>
        <authorList>
            <consortium name="DOE Joint Genome Institute"/>
            <person name="Mondo S.J."/>
            <person name="Dannebaum R.O."/>
            <person name="Kuo R.C."/>
            <person name="Labutti K."/>
            <person name="Haridas S."/>
            <person name="Kuo A."/>
            <person name="Salamov A."/>
            <person name="Ahrendt S.R."/>
            <person name="Lipzen A."/>
            <person name="Sullivan W."/>
            <person name="Andreopoulos W.B."/>
            <person name="Clum A."/>
            <person name="Lindquist E."/>
            <person name="Daum C."/>
            <person name="Ramamoorthy G.K."/>
            <person name="Gryganskyi A."/>
            <person name="Culley D."/>
            <person name="Magnuson J.K."/>
            <person name="James T.Y."/>
            <person name="O'Malley M.A."/>
            <person name="Stajich J.E."/>
            <person name="Spatafora J.W."/>
            <person name="Visel A."/>
            <person name="Grigoriev I.V."/>
        </authorList>
    </citation>
    <scope>NUCLEOTIDE SEQUENCE [LARGE SCALE GENOMIC DNA]</scope>
    <source>
        <strain evidence="2 3">NRRL 3116</strain>
    </source>
</reference>
<feature type="signal peptide" evidence="1">
    <location>
        <begin position="1"/>
        <end position="19"/>
    </location>
</feature>
<evidence type="ECO:0000313" key="2">
    <source>
        <dbReference type="EMBL" id="ORZ28959.1"/>
    </source>
</evidence>
<keyword evidence="1" id="KW-0732">Signal</keyword>
<feature type="chain" id="PRO_5012146826" evidence="1">
    <location>
        <begin position="20"/>
        <end position="108"/>
    </location>
</feature>
<dbReference type="InParanoid" id="A0A1Y2H309"/>
<organism evidence="2 3">
    <name type="scientific">Lobosporangium transversale</name>
    <dbReference type="NCBI Taxonomy" id="64571"/>
    <lineage>
        <taxon>Eukaryota</taxon>
        <taxon>Fungi</taxon>
        <taxon>Fungi incertae sedis</taxon>
        <taxon>Mucoromycota</taxon>
        <taxon>Mortierellomycotina</taxon>
        <taxon>Mortierellomycetes</taxon>
        <taxon>Mortierellales</taxon>
        <taxon>Mortierellaceae</taxon>
        <taxon>Lobosporangium</taxon>
    </lineage>
</organism>
<accession>A0A1Y2H309</accession>
<protein>
    <submittedName>
        <fullName evidence="2">Uncharacterized protein</fullName>
    </submittedName>
</protein>
<gene>
    <name evidence="2" type="ORF">BCR41DRAFT_391374</name>
</gene>
<dbReference type="GeneID" id="33570191"/>
<comment type="caution">
    <text evidence="2">The sequence shown here is derived from an EMBL/GenBank/DDBJ whole genome shotgun (WGS) entry which is preliminary data.</text>
</comment>
<keyword evidence="3" id="KW-1185">Reference proteome</keyword>
<evidence type="ECO:0000313" key="3">
    <source>
        <dbReference type="Proteomes" id="UP000193648"/>
    </source>
</evidence>
<dbReference type="EMBL" id="MCFF01000001">
    <property type="protein sequence ID" value="ORZ28959.1"/>
    <property type="molecule type" value="Genomic_DNA"/>
</dbReference>
<evidence type="ECO:0000256" key="1">
    <source>
        <dbReference type="SAM" id="SignalP"/>
    </source>
</evidence>
<dbReference type="RefSeq" id="XP_021886632.1">
    <property type="nucleotide sequence ID" value="XM_022028348.1"/>
</dbReference>